<evidence type="ECO:0000313" key="3">
    <source>
        <dbReference type="Proteomes" id="UP000295293"/>
    </source>
</evidence>
<keyword evidence="1" id="KW-0732">Signal</keyword>
<evidence type="ECO:0000313" key="2">
    <source>
        <dbReference type="EMBL" id="TDR45919.1"/>
    </source>
</evidence>
<gene>
    <name evidence="2" type="ORF">DFR29_104355</name>
</gene>
<protein>
    <recommendedName>
        <fullName evidence="4">CS1 type fimbrial major subunit</fullName>
    </recommendedName>
</protein>
<dbReference type="AlphaFoldDB" id="A0A4R6Z371"/>
<name>A0A4R6Z371_9GAMM</name>
<evidence type="ECO:0000256" key="1">
    <source>
        <dbReference type="SAM" id="SignalP"/>
    </source>
</evidence>
<feature type="chain" id="PRO_5020479096" description="CS1 type fimbrial major subunit" evidence="1">
    <location>
        <begin position="25"/>
        <end position="198"/>
    </location>
</feature>
<dbReference type="Proteomes" id="UP000295293">
    <property type="component" value="Unassembled WGS sequence"/>
</dbReference>
<evidence type="ECO:0008006" key="4">
    <source>
        <dbReference type="Google" id="ProtNLM"/>
    </source>
</evidence>
<comment type="caution">
    <text evidence="2">The sequence shown here is derived from an EMBL/GenBank/DDBJ whole genome shotgun (WGS) entry which is preliminary data.</text>
</comment>
<accession>A0A4R6Z371</accession>
<organism evidence="2 3">
    <name type="scientific">Tahibacter aquaticus</name>
    <dbReference type="NCBI Taxonomy" id="520092"/>
    <lineage>
        <taxon>Bacteria</taxon>
        <taxon>Pseudomonadati</taxon>
        <taxon>Pseudomonadota</taxon>
        <taxon>Gammaproteobacteria</taxon>
        <taxon>Lysobacterales</taxon>
        <taxon>Rhodanobacteraceae</taxon>
        <taxon>Tahibacter</taxon>
    </lineage>
</organism>
<reference evidence="2 3" key="1">
    <citation type="submission" date="2019-03" db="EMBL/GenBank/DDBJ databases">
        <title>Genomic Encyclopedia of Type Strains, Phase IV (KMG-IV): sequencing the most valuable type-strain genomes for metagenomic binning, comparative biology and taxonomic classification.</title>
        <authorList>
            <person name="Goeker M."/>
        </authorList>
    </citation>
    <scope>NUCLEOTIDE SEQUENCE [LARGE SCALE GENOMIC DNA]</scope>
    <source>
        <strain evidence="2 3">DSM 21667</strain>
    </source>
</reference>
<proteinExistence type="predicted"/>
<dbReference type="EMBL" id="SNZH01000004">
    <property type="protein sequence ID" value="TDR45919.1"/>
    <property type="molecule type" value="Genomic_DNA"/>
</dbReference>
<keyword evidence="3" id="KW-1185">Reference proteome</keyword>
<feature type="signal peptide" evidence="1">
    <location>
        <begin position="1"/>
        <end position="24"/>
    </location>
</feature>
<sequence>MNRHAIPMAAGVLAVAFCATAVDASSLAAGAVPGVRSLGLNRTAGSFETSVSRLDLDTIRSTEVAPQGALNASIASAQARLAGNGLVVDFPGPGQAQVPAIVRPLGVLWRWSPPAGGDRRAPNVRVRLVGPNGQPDEISTVENPSRGVRAQLVLRQPLLSNDADGPFWSGEAELRIQTTDVAEPGTYQGRIEITFENT</sequence>